<dbReference type="SUPFAM" id="SSF49562">
    <property type="entry name" value="C2 domain (Calcium/lipid-binding domain, CaLB)"/>
    <property type="match status" value="1"/>
</dbReference>
<dbReference type="Gene3D" id="2.60.40.150">
    <property type="entry name" value="C2 domain"/>
    <property type="match status" value="1"/>
</dbReference>
<evidence type="ECO:0000256" key="1">
    <source>
        <dbReference type="SAM" id="MobiDB-lite"/>
    </source>
</evidence>
<dbReference type="PANTHER" id="PTHR46848:SF1">
    <property type="entry name" value="REGULATOR OF G-PROTEIN SIGNALING 3"/>
    <property type="match status" value="1"/>
</dbReference>
<dbReference type="HOGENOM" id="CLU_1113476_0_0_1"/>
<evidence type="ECO:0000259" key="2">
    <source>
        <dbReference type="PROSITE" id="PS50004"/>
    </source>
</evidence>
<keyword evidence="4" id="KW-1185">Reference proteome</keyword>
<dbReference type="AlphaFoldDB" id="H2YFQ4"/>
<dbReference type="STRING" id="51511.ENSCSAVP00000004152"/>
<feature type="compositionally biased region" description="Low complexity" evidence="1">
    <location>
        <begin position="166"/>
        <end position="178"/>
    </location>
</feature>
<dbReference type="OMA" id="RRCELRH"/>
<dbReference type="InterPro" id="IPR000008">
    <property type="entry name" value="C2_dom"/>
</dbReference>
<organism evidence="3 4">
    <name type="scientific">Ciona savignyi</name>
    <name type="common">Pacific transparent sea squirt</name>
    <dbReference type="NCBI Taxonomy" id="51511"/>
    <lineage>
        <taxon>Eukaryota</taxon>
        <taxon>Metazoa</taxon>
        <taxon>Chordata</taxon>
        <taxon>Tunicata</taxon>
        <taxon>Ascidiacea</taxon>
        <taxon>Phlebobranchia</taxon>
        <taxon>Cionidae</taxon>
        <taxon>Ciona</taxon>
    </lineage>
</organism>
<evidence type="ECO:0000313" key="3">
    <source>
        <dbReference type="Ensembl" id="ENSCSAVP00000004152.1"/>
    </source>
</evidence>
<protein>
    <recommendedName>
        <fullName evidence="2">C2 domain-containing protein</fullName>
    </recommendedName>
</protein>
<reference evidence="3" key="3">
    <citation type="submission" date="2025-09" db="UniProtKB">
        <authorList>
            <consortium name="Ensembl"/>
        </authorList>
    </citation>
    <scope>IDENTIFICATION</scope>
</reference>
<dbReference type="Proteomes" id="UP000007875">
    <property type="component" value="Unassembled WGS sequence"/>
</dbReference>
<dbReference type="PROSITE" id="PS50004">
    <property type="entry name" value="C2"/>
    <property type="match status" value="1"/>
</dbReference>
<dbReference type="Ensembl" id="ENSCSAVT00000004215.1">
    <property type="protein sequence ID" value="ENSCSAVP00000004152.1"/>
    <property type="gene ID" value="ENSCSAVG00000002443.1"/>
</dbReference>
<dbReference type="GO" id="GO:0005634">
    <property type="term" value="C:nucleus"/>
    <property type="evidence" value="ECO:0007669"/>
    <property type="project" value="TreeGrafter"/>
</dbReference>
<dbReference type="InterPro" id="IPR035892">
    <property type="entry name" value="C2_domain_sf"/>
</dbReference>
<dbReference type="GO" id="GO:0005886">
    <property type="term" value="C:plasma membrane"/>
    <property type="evidence" value="ECO:0007669"/>
    <property type="project" value="TreeGrafter"/>
</dbReference>
<dbReference type="SMART" id="SM00239">
    <property type="entry name" value="C2"/>
    <property type="match status" value="1"/>
</dbReference>
<feature type="domain" description="C2" evidence="2">
    <location>
        <begin position="11"/>
        <end position="127"/>
    </location>
</feature>
<sequence length="250" mass="28948">MSLNDKVGLKMRGQLKLVVCGSTNKITVTILALRSLPDLPSNQVYIKMSLSPDSESRLRHKTSTYDITNELVRMHETFTFDTCRRDFNRRLLISVWMKNKERTILLGCTSFGVRSIMTSQEVTQGWYYLLKESLGRSKHLKFKFAKSSRQPEARRRPKSRDRRSDSSNSSLSSSLYRSTRSRRCELRHDDVMNVTSSNKRRRLSSGLEYRPNISQSHGVIYGFHDNNANGLYVPKMAIERKSRDVMNLDV</sequence>
<evidence type="ECO:0000313" key="4">
    <source>
        <dbReference type="Proteomes" id="UP000007875"/>
    </source>
</evidence>
<dbReference type="InParanoid" id="H2YFQ4"/>
<reference evidence="4" key="1">
    <citation type="submission" date="2003-08" db="EMBL/GenBank/DDBJ databases">
        <authorList>
            <person name="Birren B."/>
            <person name="Nusbaum C."/>
            <person name="Abebe A."/>
            <person name="Abouelleil A."/>
            <person name="Adekoya E."/>
            <person name="Ait-zahra M."/>
            <person name="Allen N."/>
            <person name="Allen T."/>
            <person name="An P."/>
            <person name="Anderson M."/>
            <person name="Anderson S."/>
            <person name="Arachchi H."/>
            <person name="Armbruster J."/>
            <person name="Bachantsang P."/>
            <person name="Baldwin J."/>
            <person name="Barry A."/>
            <person name="Bayul T."/>
            <person name="Blitshsteyn B."/>
            <person name="Bloom T."/>
            <person name="Blye J."/>
            <person name="Boguslavskiy L."/>
            <person name="Borowsky M."/>
            <person name="Boukhgalter B."/>
            <person name="Brunache A."/>
            <person name="Butler J."/>
            <person name="Calixte N."/>
            <person name="Calvo S."/>
            <person name="Camarata J."/>
            <person name="Campo K."/>
            <person name="Chang J."/>
            <person name="Cheshatsang Y."/>
            <person name="Citroen M."/>
            <person name="Collymore A."/>
            <person name="Considine T."/>
            <person name="Cook A."/>
            <person name="Cooke P."/>
            <person name="Corum B."/>
            <person name="Cuomo C."/>
            <person name="David R."/>
            <person name="Dawoe T."/>
            <person name="Degray S."/>
            <person name="Dodge S."/>
            <person name="Dooley K."/>
            <person name="Dorje P."/>
            <person name="Dorjee K."/>
            <person name="Dorris L."/>
            <person name="Duffey N."/>
            <person name="Dupes A."/>
            <person name="Elkins T."/>
            <person name="Engels R."/>
            <person name="Erickson J."/>
            <person name="Farina A."/>
            <person name="Faro S."/>
            <person name="Ferreira P."/>
            <person name="Fischer H."/>
            <person name="Fitzgerald M."/>
            <person name="Foley K."/>
            <person name="Gage D."/>
            <person name="Galagan J."/>
            <person name="Gearin G."/>
            <person name="Gnerre S."/>
            <person name="Gnirke A."/>
            <person name="Goyette A."/>
            <person name="Graham J."/>
            <person name="Grandbois E."/>
            <person name="Gyaltsen K."/>
            <person name="Hafez N."/>
            <person name="Hagopian D."/>
            <person name="Hagos B."/>
            <person name="Hall J."/>
            <person name="Hatcher B."/>
            <person name="Heller A."/>
            <person name="Higgins H."/>
            <person name="Honan T."/>
            <person name="Horn A."/>
            <person name="Houde N."/>
            <person name="Hughes L."/>
            <person name="Hulme W."/>
            <person name="Husby E."/>
            <person name="Iliev I."/>
            <person name="Jaffe D."/>
            <person name="Jones C."/>
            <person name="Kamal M."/>
            <person name="Kamat A."/>
            <person name="Kamvysselis M."/>
            <person name="Karlsson E."/>
            <person name="Kells C."/>
            <person name="Kieu A."/>
            <person name="Kisner P."/>
            <person name="Kodira C."/>
            <person name="Kulbokas E."/>
            <person name="Labutti K."/>
            <person name="Lama D."/>
            <person name="Landers T."/>
            <person name="Leger J."/>
            <person name="Levine S."/>
            <person name="Lewis D."/>
            <person name="Lewis T."/>
            <person name="Lindblad-toh K."/>
            <person name="Liu X."/>
            <person name="Lokyitsang T."/>
            <person name="Lokyitsang Y."/>
            <person name="Lucien O."/>
            <person name="Lui A."/>
            <person name="Ma L.J."/>
            <person name="Mabbitt R."/>
            <person name="Macdonald J."/>
            <person name="Maclean C."/>
            <person name="Major J."/>
            <person name="Manning J."/>
            <person name="Marabella R."/>
            <person name="Maru K."/>
            <person name="Matthews C."/>
            <person name="Mauceli E."/>
            <person name="Mccarthy M."/>
            <person name="Mcdonough S."/>
            <person name="Mcghee T."/>
            <person name="Meldrim J."/>
            <person name="Meneus L."/>
            <person name="Mesirov J."/>
            <person name="Mihalev A."/>
            <person name="Mihova T."/>
            <person name="Mikkelsen T."/>
            <person name="Mlenga V."/>
            <person name="Moru K."/>
            <person name="Mozes J."/>
            <person name="Mulrain L."/>
            <person name="Munson G."/>
            <person name="Naylor J."/>
            <person name="Newes C."/>
            <person name="Nguyen C."/>
            <person name="Nguyen N."/>
            <person name="Nguyen T."/>
            <person name="Nicol R."/>
            <person name="Nielsen C."/>
            <person name="Nizzari M."/>
            <person name="Norbu C."/>
            <person name="Norbu N."/>
            <person name="O'donnell P."/>
            <person name="Okoawo O."/>
            <person name="O'leary S."/>
            <person name="Omotosho B."/>
            <person name="O'neill K."/>
            <person name="Osman S."/>
            <person name="Parker S."/>
            <person name="Perrin D."/>
            <person name="Phunkhang P."/>
            <person name="Piqani B."/>
            <person name="Purcell S."/>
            <person name="Rachupka T."/>
            <person name="Ramasamy U."/>
            <person name="Rameau R."/>
            <person name="Ray V."/>
            <person name="Raymond C."/>
            <person name="Retta R."/>
            <person name="Richardson S."/>
            <person name="Rise C."/>
            <person name="Rodriguez J."/>
            <person name="Rogers J."/>
            <person name="Rogov P."/>
            <person name="Rutman M."/>
            <person name="Schupbach R."/>
            <person name="Seaman C."/>
            <person name="Settipalli S."/>
            <person name="Sharpe T."/>
            <person name="Sheridan J."/>
            <person name="Sherpa N."/>
            <person name="Shi J."/>
            <person name="Smirnov S."/>
            <person name="Smith C."/>
            <person name="Sougnez C."/>
            <person name="Spencer B."/>
            <person name="Stalker J."/>
            <person name="Stange-thomann N."/>
            <person name="Stavropoulos S."/>
            <person name="Stetson K."/>
            <person name="Stone C."/>
            <person name="Stone S."/>
            <person name="Stubbs M."/>
            <person name="Talamas J."/>
            <person name="Tchuinga P."/>
            <person name="Tenzing P."/>
            <person name="Tesfaye S."/>
            <person name="Theodore J."/>
            <person name="Thoulutsang Y."/>
            <person name="Topham K."/>
            <person name="Towey S."/>
            <person name="Tsamla T."/>
            <person name="Tsomo N."/>
            <person name="Vallee D."/>
            <person name="Vassiliev H."/>
            <person name="Venkataraman V."/>
            <person name="Vinson J."/>
            <person name="Vo A."/>
            <person name="Wade C."/>
            <person name="Wang S."/>
            <person name="Wangchuk T."/>
            <person name="Wangdi T."/>
            <person name="Whittaker C."/>
            <person name="Wilkinson J."/>
            <person name="Wu Y."/>
            <person name="Wyman D."/>
            <person name="Yadav S."/>
            <person name="Yang S."/>
            <person name="Yang X."/>
            <person name="Yeager S."/>
            <person name="Yee E."/>
            <person name="Young G."/>
            <person name="Zainoun J."/>
            <person name="Zembeck L."/>
            <person name="Zimmer A."/>
            <person name="Zody M."/>
            <person name="Lander E."/>
        </authorList>
    </citation>
    <scope>NUCLEOTIDE SEQUENCE [LARGE SCALE GENOMIC DNA]</scope>
</reference>
<feature type="compositionally biased region" description="Basic and acidic residues" evidence="1">
    <location>
        <begin position="182"/>
        <end position="191"/>
    </location>
</feature>
<name>H2YFQ4_CIOSA</name>
<reference evidence="3" key="2">
    <citation type="submission" date="2025-08" db="UniProtKB">
        <authorList>
            <consortium name="Ensembl"/>
        </authorList>
    </citation>
    <scope>IDENTIFICATION</scope>
</reference>
<dbReference type="eggNOG" id="KOG3589">
    <property type="taxonomic scope" value="Eukaryota"/>
</dbReference>
<dbReference type="PANTHER" id="PTHR46848">
    <property type="entry name" value="REGULATOR OF G-PROTEIN SIGNALING 3"/>
    <property type="match status" value="1"/>
</dbReference>
<dbReference type="GeneTree" id="ENSGT01120000272488"/>
<proteinExistence type="predicted"/>
<accession>H2YFQ4</accession>
<feature type="region of interest" description="Disordered" evidence="1">
    <location>
        <begin position="144"/>
        <end position="207"/>
    </location>
</feature>